<proteinExistence type="predicted"/>
<evidence type="ECO:0000313" key="2">
    <source>
        <dbReference type="EMBL" id="AKN40503.1"/>
    </source>
</evidence>
<feature type="compositionally biased region" description="Polar residues" evidence="1">
    <location>
        <begin position="201"/>
        <end position="225"/>
    </location>
</feature>
<protein>
    <submittedName>
        <fullName evidence="2">IncF plasmid conjugative transfer pilus assemblyprotein TraH</fullName>
    </submittedName>
</protein>
<dbReference type="InterPro" id="IPR010927">
    <property type="entry name" value="T4SS_TraH"/>
</dbReference>
<evidence type="ECO:0000256" key="1">
    <source>
        <dbReference type="SAM" id="MobiDB-lite"/>
    </source>
</evidence>
<sequence length="231" mass="25846">MNNAFLSSDKNLAQFMMSLSGSYVYDKDGNPRYYPSLLTDNNNLVNVLLAGGKADIYQCRKTGPDACITITKRNNLSISQTNGIQNQIRKQLESILQKIATDQRLTRQQEGFLELIQTPVLKFFIDDLSANQTPDTSNYSRMIAVELLNQYLVSMLNVARQSLANTNNSQDDIALITRDIDNAKRFTAGLAENAIEALNNRNQLIDPQRKTTQQSTKEISTTTKPTPAYGN</sequence>
<accession>A0A0H3ZVV7</accession>
<dbReference type="Pfam" id="PF06122">
    <property type="entry name" value="TraH"/>
    <property type="match status" value="1"/>
</dbReference>
<feature type="region of interest" description="Disordered" evidence="1">
    <location>
        <begin position="201"/>
        <end position="231"/>
    </location>
</feature>
<dbReference type="AlphaFoldDB" id="A0A0H3ZVV7"/>
<dbReference type="EMBL" id="KP795697">
    <property type="protein sequence ID" value="AKN40503.1"/>
    <property type="molecule type" value="Genomic_DNA"/>
</dbReference>
<reference evidence="2" key="1">
    <citation type="journal article" date="2015" name="MBio">
        <title>Eco-Evolutionary Dynamics of Episomes among Ecologically Cohesive Bacterial Populations.</title>
        <authorList>
            <person name="Xue H."/>
            <person name="Cordero O.X."/>
            <person name="Camas F.M."/>
            <person name="Trimble W."/>
            <person name="Meyer F."/>
            <person name="Guglielmini J."/>
            <person name="Rocha E.P."/>
            <person name="Polz M.F."/>
        </authorList>
    </citation>
    <scope>NUCLEOTIDE SEQUENCE</scope>
    <source>
        <strain evidence="2">FF_59</strain>
    </source>
</reference>
<name>A0A0H3ZVV7_9VIBR</name>
<organism evidence="2">
    <name type="scientific">Vibrio tasmaniensis</name>
    <dbReference type="NCBI Taxonomy" id="212663"/>
    <lineage>
        <taxon>Bacteria</taxon>
        <taxon>Pseudomonadati</taxon>
        <taxon>Pseudomonadota</taxon>
        <taxon>Gammaproteobacteria</taxon>
        <taxon>Vibrionales</taxon>
        <taxon>Vibrionaceae</taxon>
        <taxon>Vibrio</taxon>
    </lineage>
</organism>